<gene>
    <name evidence="2" type="ORF">Q4I31_006445</name>
</gene>
<feature type="compositionally biased region" description="Basic and acidic residues" evidence="1">
    <location>
        <begin position="115"/>
        <end position="125"/>
    </location>
</feature>
<organism evidence="2 3">
    <name type="scientific">Leishmania lindenbergi</name>
    <dbReference type="NCBI Taxonomy" id="651832"/>
    <lineage>
        <taxon>Eukaryota</taxon>
        <taxon>Discoba</taxon>
        <taxon>Euglenozoa</taxon>
        <taxon>Kinetoplastea</taxon>
        <taxon>Metakinetoplastina</taxon>
        <taxon>Trypanosomatida</taxon>
        <taxon>Trypanosomatidae</taxon>
        <taxon>Leishmaniinae</taxon>
        <taxon>Leishmania</taxon>
    </lineage>
</organism>
<comment type="caution">
    <text evidence="2">The sequence shown here is derived from an EMBL/GenBank/DDBJ whole genome shotgun (WGS) entry which is preliminary data.</text>
</comment>
<dbReference type="EMBL" id="JBAMZK010000033">
    <property type="protein sequence ID" value="KAL0498125.1"/>
    <property type="molecule type" value="Genomic_DNA"/>
</dbReference>
<protein>
    <submittedName>
        <fullName evidence="2">Uncharacterized protein</fullName>
    </submittedName>
</protein>
<reference evidence="2 3" key="1">
    <citation type="submission" date="2024-02" db="EMBL/GenBank/DDBJ databases">
        <title>FIRST GENOME SEQUENCES OF Leishmania (Viannia) shawi, Leishmania (Viannia) lindenbergi AND Leishmania (Viannia) utingensis.</title>
        <authorList>
            <person name="Resadore F."/>
            <person name="Custodio M.G.F."/>
            <person name="Boite M.C."/>
            <person name="Cupolillo E."/>
            <person name="Ferreira G.E.M."/>
        </authorList>
    </citation>
    <scope>NUCLEOTIDE SEQUENCE [LARGE SCALE GENOMIC DNA]</scope>
    <source>
        <strain evidence="2 3">MHOM/BR/1966/M15733</strain>
    </source>
</reference>
<feature type="region of interest" description="Disordered" evidence="1">
    <location>
        <begin position="70"/>
        <end position="221"/>
    </location>
</feature>
<feature type="region of interest" description="Disordered" evidence="1">
    <location>
        <begin position="591"/>
        <end position="624"/>
    </location>
</feature>
<evidence type="ECO:0000313" key="2">
    <source>
        <dbReference type="EMBL" id="KAL0498125.1"/>
    </source>
</evidence>
<sequence>MLRPTLVKWLERKHVRPIMEKVAQSAVRGPSAVHSPSHMSAGAASSSLYRAGDMDDVDEAESLDMMDDTPIESFGLPSPVALRRGVHPPERRSRAANTYSWSSGADVAGVGSSTVEHRDRPRWEESPVSPSRRVITAARRHHSPPAEPPSAFRHAHTPAAHAPLSSSPREAQFRDHAKGVPHHEDPEHVTAAVVSPTHDNDGARGTSGETGESAEDTTTTAKSSDAYRFLLHHIDAEIAALQRRHASVTTRRQAIQTRQTQRIKELFEVMENPWTLLPTEVQPALPATGVDVYIKEQQIVRQQQNPTHPIPEGQDKMYVLALHKNYKSMPVGRKRFYEEAAHYNAAVREELKYLLTRGCSRFEAFLDTIKECTMDMAREGKVPERPSTHAQNRFHAARGGVPNYRHAGLPRASPGGGDVGTTRGRKSHQQVQPQLSAATQERPARAEAEAEEVDASTEEEDEGEAVENAAKDARRGARHVSTGLKGRQKASRRVKNAAKKAHAKASTAAVEVRSSAKVPKGRKAPQTSAKKQLTAKPVHRVKSSSGASTGGNGRSDSKKVGSRAARRSGVSHSIPLPNLDHLALKKIKRMVSPPFGSGGAAKKAAKKVSPSLKSAAGGKQKRKK</sequence>
<feature type="region of interest" description="Disordered" evidence="1">
    <location>
        <begin position="399"/>
        <end position="579"/>
    </location>
</feature>
<feature type="compositionally biased region" description="Low complexity" evidence="1">
    <location>
        <begin position="607"/>
        <end position="616"/>
    </location>
</feature>
<dbReference type="Proteomes" id="UP001500131">
    <property type="component" value="Unassembled WGS sequence"/>
</dbReference>
<feature type="compositionally biased region" description="Basic residues" evidence="1">
    <location>
        <begin position="486"/>
        <end position="503"/>
    </location>
</feature>
<dbReference type="AlphaFoldDB" id="A0AAW3A432"/>
<accession>A0AAW3A432</accession>
<feature type="compositionally biased region" description="Acidic residues" evidence="1">
    <location>
        <begin position="449"/>
        <end position="465"/>
    </location>
</feature>
<feature type="compositionally biased region" description="Low complexity" evidence="1">
    <location>
        <begin position="100"/>
        <end position="114"/>
    </location>
</feature>
<keyword evidence="3" id="KW-1185">Reference proteome</keyword>
<feature type="compositionally biased region" description="Basic and acidic residues" evidence="1">
    <location>
        <begin position="171"/>
        <end position="188"/>
    </location>
</feature>
<evidence type="ECO:0000256" key="1">
    <source>
        <dbReference type="SAM" id="MobiDB-lite"/>
    </source>
</evidence>
<name>A0AAW3A432_9TRYP</name>
<proteinExistence type="predicted"/>
<evidence type="ECO:0000313" key="3">
    <source>
        <dbReference type="Proteomes" id="UP001500131"/>
    </source>
</evidence>